<proteinExistence type="predicted"/>
<organism evidence="3 4">
    <name type="scientific">Halioglobus japonicus</name>
    <dbReference type="NCBI Taxonomy" id="930805"/>
    <lineage>
        <taxon>Bacteria</taxon>
        <taxon>Pseudomonadati</taxon>
        <taxon>Pseudomonadota</taxon>
        <taxon>Gammaproteobacteria</taxon>
        <taxon>Cellvibrionales</taxon>
        <taxon>Halieaceae</taxon>
        <taxon>Halioglobus</taxon>
    </lineage>
</organism>
<evidence type="ECO:0000313" key="3">
    <source>
        <dbReference type="EMBL" id="PLW86679.1"/>
    </source>
</evidence>
<feature type="repeat" description="TPR" evidence="2">
    <location>
        <begin position="66"/>
        <end position="99"/>
    </location>
</feature>
<dbReference type="KEGG" id="hja:BST95_10795"/>
<dbReference type="PANTHER" id="PTHR12788:SF10">
    <property type="entry name" value="PROTEIN-TYROSINE SULFOTRANSFERASE"/>
    <property type="match status" value="1"/>
</dbReference>
<dbReference type="Gene3D" id="1.25.40.10">
    <property type="entry name" value="Tetratricopeptide repeat domain"/>
    <property type="match status" value="1"/>
</dbReference>
<comment type="caution">
    <text evidence="3">The sequence shown here is derived from an EMBL/GenBank/DDBJ whole genome shotgun (WGS) entry which is preliminary data.</text>
</comment>
<feature type="repeat" description="TPR" evidence="2">
    <location>
        <begin position="32"/>
        <end position="65"/>
    </location>
</feature>
<sequence length="487" mass="54241">MNAALAASDNADKFKAVHGQLLAVIERDPSVAKPYSDLGELLLQSGRVVEALSVLEKATDLEPGLAAAHYHTARALTTLGAHSDAVFAYRRCLDVAPEHAAAWLGLGHACNVLRQRQDSIAAYHRCLQLDPGHSDAYYSLSRLGSYRFSDSEIDEMGRQLQDDELPEASRVKLLFSLGREFEARGRYRRAWRFYRQGNAAQRKRVNYDPVKTEAVADRLVNFFGGDYFSSIATGACPDRAPVFLVGIRRSGASLVEKIIAAHSHLESAGELPHLAEIAGGLAEAADTNKPFPHGLADLDARQRYDLGERYVQMARPYRREITPYFIDRAPGNFKLIGLIHSILPNAKIIDVRRHPLDACVRNLTELFPRGQAFSYDQVEMGEYYLQYSRVMDHWNEVLPGKVLRVDFENLAQDLEAEVVRILAYLDLPWEDSCMNFHESSLLMRAARNEGADTGSAVGVGNWRRYRRGLIALTEVLAPVMGGAAKTT</sequence>
<dbReference type="Proteomes" id="UP000235162">
    <property type="component" value="Unassembled WGS sequence"/>
</dbReference>
<dbReference type="InterPro" id="IPR019734">
    <property type="entry name" value="TPR_rpt"/>
</dbReference>
<protein>
    <submittedName>
        <fullName evidence="3">Sulfotransferase family protein</fullName>
    </submittedName>
</protein>
<dbReference type="PROSITE" id="PS50005">
    <property type="entry name" value="TPR"/>
    <property type="match status" value="3"/>
</dbReference>
<dbReference type="InterPro" id="IPR026634">
    <property type="entry name" value="TPST-like"/>
</dbReference>
<reference evidence="3 4" key="1">
    <citation type="submission" date="2018-01" db="EMBL/GenBank/DDBJ databases">
        <title>The draft genome sequence of Halioglobus japonicus S1-36.</title>
        <authorList>
            <person name="Du Z.-J."/>
            <person name="Shi M.-J."/>
        </authorList>
    </citation>
    <scope>NUCLEOTIDE SEQUENCE [LARGE SCALE GENOMIC DNA]</scope>
    <source>
        <strain evidence="3 4">S1-36</strain>
    </source>
</reference>
<evidence type="ECO:0000256" key="1">
    <source>
        <dbReference type="ARBA" id="ARBA00022679"/>
    </source>
</evidence>
<dbReference type="Gene3D" id="3.40.50.300">
    <property type="entry name" value="P-loop containing nucleotide triphosphate hydrolases"/>
    <property type="match status" value="1"/>
</dbReference>
<dbReference type="RefSeq" id="WP_084199404.1">
    <property type="nucleotide sequence ID" value="NZ_BMYL01000002.1"/>
</dbReference>
<accession>A0AAP8MFE6</accession>
<feature type="repeat" description="TPR" evidence="2">
    <location>
        <begin position="100"/>
        <end position="133"/>
    </location>
</feature>
<keyword evidence="4" id="KW-1185">Reference proteome</keyword>
<dbReference type="SUPFAM" id="SSF52540">
    <property type="entry name" value="P-loop containing nucleoside triphosphate hydrolases"/>
    <property type="match status" value="1"/>
</dbReference>
<dbReference type="PANTHER" id="PTHR12788">
    <property type="entry name" value="PROTEIN-TYROSINE SULFOTRANSFERASE 2"/>
    <property type="match status" value="1"/>
</dbReference>
<dbReference type="EMBL" id="PKUR01000002">
    <property type="protein sequence ID" value="PLW86679.1"/>
    <property type="molecule type" value="Genomic_DNA"/>
</dbReference>
<evidence type="ECO:0000256" key="2">
    <source>
        <dbReference type="PROSITE-ProRule" id="PRU00339"/>
    </source>
</evidence>
<dbReference type="SMART" id="SM00028">
    <property type="entry name" value="TPR"/>
    <property type="match status" value="4"/>
</dbReference>
<name>A0AAP8MFE6_9GAMM</name>
<dbReference type="Pfam" id="PF13469">
    <property type="entry name" value="Sulfotransfer_3"/>
    <property type="match status" value="1"/>
</dbReference>
<dbReference type="SUPFAM" id="SSF48452">
    <property type="entry name" value="TPR-like"/>
    <property type="match status" value="1"/>
</dbReference>
<evidence type="ECO:0000313" key="4">
    <source>
        <dbReference type="Proteomes" id="UP000235162"/>
    </source>
</evidence>
<keyword evidence="1" id="KW-0808">Transferase</keyword>
<dbReference type="AlphaFoldDB" id="A0AAP8MFE6"/>
<dbReference type="InterPro" id="IPR027417">
    <property type="entry name" value="P-loop_NTPase"/>
</dbReference>
<dbReference type="GO" id="GO:0008476">
    <property type="term" value="F:protein-tyrosine sulfotransferase activity"/>
    <property type="evidence" value="ECO:0007669"/>
    <property type="project" value="InterPro"/>
</dbReference>
<keyword evidence="2" id="KW-0802">TPR repeat</keyword>
<dbReference type="InterPro" id="IPR011990">
    <property type="entry name" value="TPR-like_helical_dom_sf"/>
</dbReference>
<gene>
    <name evidence="3" type="ORF">C0029_09815</name>
</gene>